<reference evidence="2" key="1">
    <citation type="submission" date="2016-11" db="UniProtKB">
        <authorList>
            <consortium name="WormBaseParasite"/>
        </authorList>
    </citation>
    <scope>IDENTIFICATION</scope>
</reference>
<organism evidence="1 2">
    <name type="scientific">Bursaphelenchus xylophilus</name>
    <name type="common">Pinewood nematode worm</name>
    <name type="synonym">Aphelenchoides xylophilus</name>
    <dbReference type="NCBI Taxonomy" id="6326"/>
    <lineage>
        <taxon>Eukaryota</taxon>
        <taxon>Metazoa</taxon>
        <taxon>Ecdysozoa</taxon>
        <taxon>Nematoda</taxon>
        <taxon>Chromadorea</taxon>
        <taxon>Rhabditida</taxon>
        <taxon>Tylenchina</taxon>
        <taxon>Tylenchomorpha</taxon>
        <taxon>Aphelenchoidea</taxon>
        <taxon>Aphelenchoididae</taxon>
        <taxon>Bursaphelenchus</taxon>
    </lineage>
</organism>
<dbReference type="WBParaSite" id="BXY_0263500.1">
    <property type="protein sequence ID" value="BXY_0263500.1"/>
    <property type="gene ID" value="BXY_0263500"/>
</dbReference>
<dbReference type="Gene3D" id="1.10.510.10">
    <property type="entry name" value="Transferase(Phosphotransferase) domain 1"/>
    <property type="match status" value="1"/>
</dbReference>
<name>A0A1I7RPJ4_BURXY</name>
<evidence type="ECO:0000313" key="1">
    <source>
        <dbReference type="Proteomes" id="UP000095284"/>
    </source>
</evidence>
<dbReference type="AlphaFoldDB" id="A0A1I7RPJ4"/>
<evidence type="ECO:0000313" key="2">
    <source>
        <dbReference type="WBParaSite" id="BXY_0263500.1"/>
    </source>
</evidence>
<proteinExistence type="predicted"/>
<dbReference type="Gene3D" id="3.30.200.20">
    <property type="entry name" value="Phosphorylase Kinase, domain 1"/>
    <property type="match status" value="1"/>
</dbReference>
<accession>A0A1I7RPJ4</accession>
<sequence length="111" mass="12413">MSQMGDPSFKLDGSPYEVEQIIGIGAYGQVRQAIDVLLKMEPWNRLSADDALSHPYLSLYHVPENEPACPEAVQLDVDAIESLSMQDCLSELGQEARLFQSQRELYPIESV</sequence>
<protein>
    <submittedName>
        <fullName evidence="2">Protein kinase domain-containing protein</fullName>
    </submittedName>
</protein>
<dbReference type="Proteomes" id="UP000095284">
    <property type="component" value="Unplaced"/>
</dbReference>